<comment type="caution">
    <text evidence="4">The sequence shown here is derived from an EMBL/GenBank/DDBJ whole genome shotgun (WGS) entry which is preliminary data.</text>
</comment>
<evidence type="ECO:0000256" key="1">
    <source>
        <dbReference type="ARBA" id="ARBA00022723"/>
    </source>
</evidence>
<evidence type="ECO:0000313" key="5">
    <source>
        <dbReference type="Proteomes" id="UP001524478"/>
    </source>
</evidence>
<dbReference type="Pfam" id="PF00383">
    <property type="entry name" value="dCMP_cyt_deam_1"/>
    <property type="match status" value="1"/>
</dbReference>
<dbReference type="PANTHER" id="PTHR11079:SF179">
    <property type="entry name" value="TRNA(ADENINE(34)) DEAMINASE, CHLOROPLASTIC"/>
    <property type="match status" value="1"/>
</dbReference>
<dbReference type="EMBL" id="JANGAC010000013">
    <property type="protein sequence ID" value="MCQ4924495.1"/>
    <property type="molecule type" value="Genomic_DNA"/>
</dbReference>
<keyword evidence="1" id="KW-0479">Metal-binding</keyword>
<dbReference type="PROSITE" id="PS00903">
    <property type="entry name" value="CYT_DCMP_DEAMINASES_1"/>
    <property type="match status" value="1"/>
</dbReference>
<dbReference type="Pfam" id="PF14375">
    <property type="entry name" value="Cys_rich_CWC"/>
    <property type="match status" value="1"/>
</dbReference>
<evidence type="ECO:0000313" key="4">
    <source>
        <dbReference type="EMBL" id="MCQ4924495.1"/>
    </source>
</evidence>
<evidence type="ECO:0000259" key="3">
    <source>
        <dbReference type="PROSITE" id="PS51747"/>
    </source>
</evidence>
<keyword evidence="2" id="KW-0862">Zinc</keyword>
<dbReference type="PROSITE" id="PS51747">
    <property type="entry name" value="CYT_DCMP_DEAMINASES_2"/>
    <property type="match status" value="1"/>
</dbReference>
<organism evidence="4 5">
    <name type="scientific">Tissierella carlieri</name>
    <dbReference type="NCBI Taxonomy" id="689904"/>
    <lineage>
        <taxon>Bacteria</taxon>
        <taxon>Bacillati</taxon>
        <taxon>Bacillota</taxon>
        <taxon>Tissierellia</taxon>
        <taxon>Tissierellales</taxon>
        <taxon>Tissierellaceae</taxon>
        <taxon>Tissierella</taxon>
    </lineage>
</organism>
<reference evidence="4 5" key="1">
    <citation type="submission" date="2022-06" db="EMBL/GenBank/DDBJ databases">
        <title>Isolation of gut microbiota from human fecal samples.</title>
        <authorList>
            <person name="Pamer E.G."/>
            <person name="Barat B."/>
            <person name="Waligurski E."/>
            <person name="Medina S."/>
            <person name="Paddock L."/>
            <person name="Mostad J."/>
        </authorList>
    </citation>
    <scope>NUCLEOTIDE SEQUENCE [LARGE SCALE GENOMIC DNA]</scope>
    <source>
        <strain evidence="4 5">DFI.7.95</strain>
    </source>
</reference>
<dbReference type="SUPFAM" id="SSF53927">
    <property type="entry name" value="Cytidine deaminase-like"/>
    <property type="match status" value="1"/>
</dbReference>
<dbReference type="PANTHER" id="PTHR11079">
    <property type="entry name" value="CYTOSINE DEAMINASE FAMILY MEMBER"/>
    <property type="match status" value="1"/>
</dbReference>
<dbReference type="Gene3D" id="3.40.140.10">
    <property type="entry name" value="Cytidine Deaminase, domain 2"/>
    <property type="match status" value="1"/>
</dbReference>
<dbReference type="InterPro" id="IPR002125">
    <property type="entry name" value="CMP_dCMP_dom"/>
</dbReference>
<dbReference type="RefSeq" id="WP_256312240.1">
    <property type="nucleotide sequence ID" value="NZ_JANGAC010000013.1"/>
</dbReference>
<proteinExistence type="predicted"/>
<name>A0ABT1SDW2_9FIRM</name>
<dbReference type="InterPro" id="IPR032720">
    <property type="entry name" value="Cys_rich_CWC"/>
</dbReference>
<dbReference type="InterPro" id="IPR016192">
    <property type="entry name" value="APOBEC/CMP_deaminase_Zn-bd"/>
</dbReference>
<evidence type="ECO:0000256" key="2">
    <source>
        <dbReference type="ARBA" id="ARBA00022833"/>
    </source>
</evidence>
<feature type="domain" description="CMP/dCMP-type deaminase" evidence="3">
    <location>
        <begin position="3"/>
        <end position="120"/>
    </location>
</feature>
<keyword evidence="5" id="KW-1185">Reference proteome</keyword>
<gene>
    <name evidence="4" type="ORF">NE686_15445</name>
</gene>
<protein>
    <submittedName>
        <fullName evidence="4">Cysteine-rich CWC family protein</fullName>
    </submittedName>
</protein>
<accession>A0ABT1SDW2</accession>
<sequence length="265" mass="30491">MWNKLDKPWQEAFKLAWEAYKRGTIPIGCVITSKDGNIVSRGRNQIFDETSDNSIAGTNMAHAEINAMLGLRENNHPDIRSYILYTTTEPCPMCFGTMVMMNIRNIQYGAQDRFAGAISLNDKLDYIKNKNIVVKKGEDEIEVFQLILQAAYEYECKHPRMEDILNTWRETNNLAIDFGKELNRIGYFLQAAKDNKDIEEVYNDVIEKYLEQVTCPICGKNNNCRHSKECWCHNVIIPKGILDIIPEDKKGKACICKSCIDKYRS</sequence>
<dbReference type="InterPro" id="IPR016193">
    <property type="entry name" value="Cytidine_deaminase-like"/>
</dbReference>
<dbReference type="Proteomes" id="UP001524478">
    <property type="component" value="Unassembled WGS sequence"/>
</dbReference>
<dbReference type="CDD" id="cd01285">
    <property type="entry name" value="nucleoside_deaminase"/>
    <property type="match status" value="1"/>
</dbReference>